<organism evidence="1 2">
    <name type="scientific">Stylosanthes scabra</name>
    <dbReference type="NCBI Taxonomy" id="79078"/>
    <lineage>
        <taxon>Eukaryota</taxon>
        <taxon>Viridiplantae</taxon>
        <taxon>Streptophyta</taxon>
        <taxon>Embryophyta</taxon>
        <taxon>Tracheophyta</taxon>
        <taxon>Spermatophyta</taxon>
        <taxon>Magnoliopsida</taxon>
        <taxon>eudicotyledons</taxon>
        <taxon>Gunneridae</taxon>
        <taxon>Pentapetalae</taxon>
        <taxon>rosids</taxon>
        <taxon>fabids</taxon>
        <taxon>Fabales</taxon>
        <taxon>Fabaceae</taxon>
        <taxon>Papilionoideae</taxon>
        <taxon>50 kb inversion clade</taxon>
        <taxon>dalbergioids sensu lato</taxon>
        <taxon>Dalbergieae</taxon>
        <taxon>Pterocarpus clade</taxon>
        <taxon>Stylosanthes</taxon>
    </lineage>
</organism>
<protein>
    <submittedName>
        <fullName evidence="1">Uncharacterized protein</fullName>
    </submittedName>
</protein>
<gene>
    <name evidence="1" type="ORF">PIB30_053022</name>
</gene>
<evidence type="ECO:0000313" key="1">
    <source>
        <dbReference type="EMBL" id="MED6111520.1"/>
    </source>
</evidence>
<keyword evidence="2" id="KW-1185">Reference proteome</keyword>
<accession>A0ABU6QHZ9</accession>
<dbReference type="Proteomes" id="UP001341840">
    <property type="component" value="Unassembled WGS sequence"/>
</dbReference>
<dbReference type="EMBL" id="JASCZI010000390">
    <property type="protein sequence ID" value="MED6111520.1"/>
    <property type="molecule type" value="Genomic_DNA"/>
</dbReference>
<name>A0ABU6QHZ9_9FABA</name>
<sequence>MAITILYPESDFADVVKREPLKHVLEIKDFLVLCGGTQKRQEPLGEFGVDHVLYEVAEGFGGELVDGDLPLELPFVAVDIEDSGTEEIVQSVEMCGALLVNREMSVEDVLYVGGVGGEDGFAAEGELEGQVGTNEWITLWEVRRCCTLRNKRRNGMRRRKKKTAQGCSIVDNKNNNGVRVVVS</sequence>
<evidence type="ECO:0000313" key="2">
    <source>
        <dbReference type="Proteomes" id="UP001341840"/>
    </source>
</evidence>
<reference evidence="1 2" key="1">
    <citation type="journal article" date="2023" name="Plants (Basel)">
        <title>Bridging the Gap: Combining Genomics and Transcriptomics Approaches to Understand Stylosanthes scabra, an Orphan Legume from the Brazilian Caatinga.</title>
        <authorList>
            <person name="Ferreira-Neto J.R.C."/>
            <person name="da Silva M.D."/>
            <person name="Binneck E."/>
            <person name="de Melo N.F."/>
            <person name="da Silva R.H."/>
            <person name="de Melo A.L.T.M."/>
            <person name="Pandolfi V."/>
            <person name="Bustamante F.O."/>
            <person name="Brasileiro-Vidal A.C."/>
            <person name="Benko-Iseppon A.M."/>
        </authorList>
    </citation>
    <scope>NUCLEOTIDE SEQUENCE [LARGE SCALE GENOMIC DNA]</scope>
    <source>
        <tissue evidence="1">Leaves</tissue>
    </source>
</reference>
<proteinExistence type="predicted"/>
<comment type="caution">
    <text evidence="1">The sequence shown here is derived from an EMBL/GenBank/DDBJ whole genome shotgun (WGS) entry which is preliminary data.</text>
</comment>